<dbReference type="OrthoDB" id="10051416at2759"/>
<protein>
    <recommendedName>
        <fullName evidence="2">Bridge-like lipid transfer protein family member 1 C-terminal domain-containing protein</fullName>
    </recommendedName>
</protein>
<dbReference type="GO" id="GO:0048488">
    <property type="term" value="P:synaptic vesicle endocytosis"/>
    <property type="evidence" value="ECO:0007669"/>
    <property type="project" value="TreeGrafter"/>
</dbReference>
<feature type="compositionally biased region" description="Basic and acidic residues" evidence="1">
    <location>
        <begin position="534"/>
        <end position="553"/>
    </location>
</feature>
<dbReference type="Pfam" id="PF25040">
    <property type="entry name" value="BLTP1_C"/>
    <property type="match status" value="1"/>
</dbReference>
<dbReference type="InterPro" id="IPR033616">
    <property type="entry name" value="BLTP1"/>
</dbReference>
<reference evidence="3 4" key="1">
    <citation type="submission" date="2017-03" db="EMBL/GenBank/DDBJ databases">
        <title>Genome Survey of Euroglyphus maynei.</title>
        <authorList>
            <person name="Arlian L.G."/>
            <person name="Morgan M.S."/>
            <person name="Rider S.D."/>
        </authorList>
    </citation>
    <scope>NUCLEOTIDE SEQUENCE [LARGE SCALE GENOMIC DNA]</scope>
    <source>
        <strain evidence="3">Arlian Lab</strain>
        <tissue evidence="3">Whole body</tissue>
    </source>
</reference>
<dbReference type="GO" id="GO:0098793">
    <property type="term" value="C:presynapse"/>
    <property type="evidence" value="ECO:0007669"/>
    <property type="project" value="GOC"/>
</dbReference>
<proteinExistence type="predicted"/>
<evidence type="ECO:0000313" key="3">
    <source>
        <dbReference type="EMBL" id="OTF78737.1"/>
    </source>
</evidence>
<dbReference type="EMBL" id="MUJZ01026507">
    <property type="protein sequence ID" value="OTF78737.1"/>
    <property type="molecule type" value="Genomic_DNA"/>
</dbReference>
<dbReference type="Proteomes" id="UP000194236">
    <property type="component" value="Unassembled WGS sequence"/>
</dbReference>
<evidence type="ECO:0000259" key="2">
    <source>
        <dbReference type="SMART" id="SM01220"/>
    </source>
</evidence>
<evidence type="ECO:0000313" key="4">
    <source>
        <dbReference type="Proteomes" id="UP000194236"/>
    </source>
</evidence>
<gene>
    <name evidence="3" type="ORF">BLA29_002988</name>
</gene>
<organism evidence="3 4">
    <name type="scientific">Euroglyphus maynei</name>
    <name type="common">Mayne's house dust mite</name>
    <dbReference type="NCBI Taxonomy" id="6958"/>
    <lineage>
        <taxon>Eukaryota</taxon>
        <taxon>Metazoa</taxon>
        <taxon>Ecdysozoa</taxon>
        <taxon>Arthropoda</taxon>
        <taxon>Chelicerata</taxon>
        <taxon>Arachnida</taxon>
        <taxon>Acari</taxon>
        <taxon>Acariformes</taxon>
        <taxon>Sarcoptiformes</taxon>
        <taxon>Astigmata</taxon>
        <taxon>Psoroptidia</taxon>
        <taxon>Analgoidea</taxon>
        <taxon>Pyroglyphidae</taxon>
        <taxon>Pyroglyphinae</taxon>
        <taxon>Euroglyphus</taxon>
    </lineage>
</organism>
<comment type="caution">
    <text evidence="3">The sequence shown here is derived from an EMBL/GenBank/DDBJ whole genome shotgun (WGS) entry which is preliminary data.</text>
</comment>
<sequence>MDNSQSDSFDTSSSTSSSSGSLLDELIMESCSHVARKKRRKSRKKKLKSHLITVVHNPWETLILLTINFSKLNVSMNMGNIMGNVNWQTKELMCDGSISIDSNEHRKFRVGFCLNNSTLDAKGGIIGGIIELSDIRTEINIREERNLEPQHRLHFSLHTIENRVDYMGTSILMVRMSDLSASFFDKWNDRSDSIHVQATLRWDQMQILMSKSTSPDFMKIISKLEEFFTQQFHSGKRVFDSLHPTLKSTTAEKMESPEVIDSKCEPTDENILRQTSVKSFHRYWRKAMQLLLNRKTSDALLGGSIEVQAHNISLACFHGINFRSKSWAVFCLKEPSITFETEARLSNEMGNVIQKLELVLGRSDTKNTETMAIVSKISRTVIFPPQFRHLHEWFHYALSPVEINDVNRFPLPSCDNCEFDAFGESLTASQLKADRRTKSTSEFHYKEEMIFAFPSMKFELTTKQALQMDQSSNQQCSVLFSFRSDFVDHIYVAVDAEAYFFLHNLISSYINETAANSSDTFRSTLNDNQDDDKDGEKENADNGGTKTDEEHNNKSSNHHKSRSNDSTNRTLIRDHREFKCEIWQLEPTVRLHSWASKNIDPYGVDYILQRLGFNQARTTIPKWIQRSTMDMADKMISIVVYQMLKKERQENTEN</sequence>
<evidence type="ECO:0000256" key="1">
    <source>
        <dbReference type="SAM" id="MobiDB-lite"/>
    </source>
</evidence>
<dbReference type="AlphaFoldDB" id="A0A1Y3BEW0"/>
<feature type="domain" description="Bridge-like lipid transfer protein family member 1 C-terminal" evidence="2">
    <location>
        <begin position="39"/>
        <end position="646"/>
    </location>
</feature>
<feature type="region of interest" description="Disordered" evidence="1">
    <location>
        <begin position="519"/>
        <end position="570"/>
    </location>
</feature>
<accession>A0A1Y3BEW0</accession>
<dbReference type="PANTHER" id="PTHR31640:SF1">
    <property type="entry name" value="BRIDGE-LIKE LIPID TRANSFER PROTEIN FAMILY MEMBER 1"/>
    <property type="match status" value="1"/>
</dbReference>
<dbReference type="SMART" id="SM01220">
    <property type="entry name" value="FSA_C"/>
    <property type="match status" value="1"/>
</dbReference>
<dbReference type="PANTHER" id="PTHR31640">
    <property type="entry name" value="TRANSMEMBRANE PROTEIN KIAA1109"/>
    <property type="match status" value="1"/>
</dbReference>
<dbReference type="InterPro" id="IPR056742">
    <property type="entry name" value="BLTP1_C"/>
</dbReference>
<name>A0A1Y3BEW0_EURMA</name>
<keyword evidence="4" id="KW-1185">Reference proteome</keyword>
<feature type="region of interest" description="Disordered" evidence="1">
    <location>
        <begin position="1"/>
        <end position="21"/>
    </location>
</feature>